<dbReference type="SUPFAM" id="SSF52283">
    <property type="entry name" value="Formate/glycerate dehydrogenase catalytic domain-like"/>
    <property type="match status" value="1"/>
</dbReference>
<accession>A0A3N2E0C8</accession>
<reference evidence="8 9" key="1">
    <citation type="submission" date="2018-11" db="EMBL/GenBank/DDBJ databases">
        <title>Genomic Encyclopedia of Type Strains, Phase IV (KMG-IV): sequencing the most valuable type-strain genomes for metagenomic binning, comparative biology and taxonomic classification.</title>
        <authorList>
            <person name="Goeker M."/>
        </authorList>
    </citation>
    <scope>NUCLEOTIDE SEQUENCE [LARGE SCALE GENOMIC DNA]</scope>
    <source>
        <strain evidence="8 9">DSM 100316</strain>
    </source>
</reference>
<feature type="domain" description="D-isomer specific 2-hydroxyacid dehydrogenase catalytic" evidence="6">
    <location>
        <begin position="16"/>
        <end position="379"/>
    </location>
</feature>
<comment type="subcellular location">
    <subcellularLocation>
        <location evidence="5">Cytoplasm</location>
    </subcellularLocation>
</comment>
<comment type="pathway">
    <text evidence="5">Cofactor biosynthesis; pyridoxine 5'-phosphate biosynthesis; pyridoxine 5'-phosphate from D-erythrose 4-phosphate: step 2/5.</text>
</comment>
<dbReference type="PANTHER" id="PTHR10996:SF178">
    <property type="entry name" value="2-HYDROXYACID DEHYDROGENASE YGL185C-RELATED"/>
    <property type="match status" value="1"/>
</dbReference>
<comment type="catalytic activity">
    <reaction evidence="5">
        <text>4-phospho-D-erythronate + NAD(+) = (R)-3-hydroxy-2-oxo-4-phosphooxybutanoate + NADH + H(+)</text>
        <dbReference type="Rhea" id="RHEA:18829"/>
        <dbReference type="ChEBI" id="CHEBI:15378"/>
        <dbReference type="ChEBI" id="CHEBI:57540"/>
        <dbReference type="ChEBI" id="CHEBI:57945"/>
        <dbReference type="ChEBI" id="CHEBI:58538"/>
        <dbReference type="ChEBI" id="CHEBI:58766"/>
        <dbReference type="EC" id="1.1.1.290"/>
    </reaction>
</comment>
<dbReference type="GO" id="GO:0051287">
    <property type="term" value="F:NAD binding"/>
    <property type="evidence" value="ECO:0007669"/>
    <property type="project" value="InterPro"/>
</dbReference>
<gene>
    <name evidence="5" type="primary">pdxB</name>
    <name evidence="8" type="ORF">EDC56_0547</name>
</gene>
<dbReference type="EC" id="1.1.1.290" evidence="5"/>
<evidence type="ECO:0000256" key="3">
    <source>
        <dbReference type="ARBA" id="ARBA00023027"/>
    </source>
</evidence>
<comment type="caution">
    <text evidence="5">Lacks conserved residue(s) required for the propagation of feature annotation.</text>
</comment>
<dbReference type="GO" id="GO:0030267">
    <property type="term" value="F:glyoxylate reductase (NADPH) activity"/>
    <property type="evidence" value="ECO:0007669"/>
    <property type="project" value="TreeGrafter"/>
</dbReference>
<dbReference type="GO" id="GO:0033711">
    <property type="term" value="F:4-phosphoerythronate dehydrogenase activity"/>
    <property type="evidence" value="ECO:0007669"/>
    <property type="project" value="UniProtKB-EC"/>
</dbReference>
<keyword evidence="9" id="KW-1185">Reference proteome</keyword>
<dbReference type="Proteomes" id="UP000275394">
    <property type="component" value="Unassembled WGS sequence"/>
</dbReference>
<comment type="similarity">
    <text evidence="5">Belongs to the D-isomer specific 2-hydroxyacid dehydrogenase family. PdxB subfamily.</text>
</comment>
<protein>
    <recommendedName>
        <fullName evidence="5">Erythronate-4-phosphate dehydrogenase</fullName>
        <ecNumber evidence="5">1.1.1.290</ecNumber>
    </recommendedName>
</protein>
<dbReference type="InterPro" id="IPR020921">
    <property type="entry name" value="Erythronate-4-P_DHase"/>
</dbReference>
<feature type="binding site" evidence="5">
    <location>
        <position position="146"/>
    </location>
    <ligand>
        <name>NAD(+)</name>
        <dbReference type="ChEBI" id="CHEBI:57540"/>
    </ligand>
</feature>
<evidence type="ECO:0000256" key="5">
    <source>
        <dbReference type="HAMAP-Rule" id="MF_01825"/>
    </source>
</evidence>
<feature type="binding site" evidence="5">
    <location>
        <position position="256"/>
    </location>
    <ligand>
        <name>substrate</name>
    </ligand>
</feature>
<dbReference type="PANTHER" id="PTHR10996">
    <property type="entry name" value="2-HYDROXYACID DEHYDROGENASE-RELATED"/>
    <property type="match status" value="1"/>
</dbReference>
<evidence type="ECO:0000313" key="8">
    <source>
        <dbReference type="EMBL" id="ROS05025.1"/>
    </source>
</evidence>
<feature type="binding site" evidence="5">
    <location>
        <position position="66"/>
    </location>
    <ligand>
        <name>substrate</name>
    </ligand>
</feature>
<organism evidence="8 9">
    <name type="scientific">Sinobacterium caligoides</name>
    <dbReference type="NCBI Taxonomy" id="933926"/>
    <lineage>
        <taxon>Bacteria</taxon>
        <taxon>Pseudomonadati</taxon>
        <taxon>Pseudomonadota</taxon>
        <taxon>Gammaproteobacteria</taxon>
        <taxon>Cellvibrionales</taxon>
        <taxon>Spongiibacteraceae</taxon>
        <taxon>Sinobacterium</taxon>
    </lineage>
</organism>
<feature type="binding site" evidence="5">
    <location>
        <position position="255"/>
    </location>
    <ligand>
        <name>NAD(+)</name>
        <dbReference type="ChEBI" id="CHEBI:57540"/>
    </ligand>
</feature>
<name>A0A3N2E0C8_9GAMM</name>
<feature type="binding site" evidence="5">
    <location>
        <position position="173"/>
    </location>
    <ligand>
        <name>NAD(+)</name>
        <dbReference type="ChEBI" id="CHEBI:57540"/>
    </ligand>
</feature>
<dbReference type="HAMAP" id="MF_01825">
    <property type="entry name" value="PdxB"/>
    <property type="match status" value="1"/>
</dbReference>
<dbReference type="GO" id="GO:0005829">
    <property type="term" value="C:cytosol"/>
    <property type="evidence" value="ECO:0007669"/>
    <property type="project" value="TreeGrafter"/>
</dbReference>
<feature type="binding site" evidence="5">
    <location>
        <position position="45"/>
    </location>
    <ligand>
        <name>substrate</name>
    </ligand>
</feature>
<dbReference type="InterPro" id="IPR038251">
    <property type="entry name" value="PdxB_dimer_sf"/>
</dbReference>
<keyword evidence="4 5" id="KW-0664">Pyridoxine biosynthesis</keyword>
<sequence>MKIVADENIPLAAELFSSFGEVIKVAGRDVTAAQVADADMLIVRSVTPVNQALLEGSQVKFVGTCTIGTDHVDLEYLRQQGIGFSNAPGCNATSVVEYVLSCFAQLWQRHGIEFLSRRIGIIGLGMVGGSLYRRLQAMGVDCVGYDPLIPQDRFDNMGSLTEVLACDIVCLHTPLTTTGDYPSYHMIGESELKLLNKGAVLLNAGRGGVIDNKALLAHLQHQRDLHVILDVFEGEPSIDLRLFPYLEVATPHIAGYSFDGKVTGTSMIFEAACRHFSCDEGKGAEGLIGAASLSHQAQSVLACSEGLYAAIYALTQGVYPVLEDDRRCREALLAAERRGEVAVAFDGLRKNYPERRQWRGLAVETPEALTAAERHVFAALGVSLAGEATGVSQ</sequence>
<comment type="function">
    <text evidence="5">Catalyzes the oxidation of erythronate-4-phosphate to 3-hydroxy-2-oxo-4-phosphonooxybutanoate.</text>
</comment>
<evidence type="ECO:0000256" key="1">
    <source>
        <dbReference type="ARBA" id="ARBA00022490"/>
    </source>
</evidence>
<proteinExistence type="inferred from homology"/>
<comment type="caution">
    <text evidence="8">The sequence shown here is derived from an EMBL/GenBank/DDBJ whole genome shotgun (WGS) entry which is preliminary data.</text>
</comment>
<evidence type="ECO:0000256" key="2">
    <source>
        <dbReference type="ARBA" id="ARBA00023002"/>
    </source>
</evidence>
<dbReference type="InterPro" id="IPR029753">
    <property type="entry name" value="D-isomer_DH_CS"/>
</dbReference>
<keyword evidence="1 5" id="KW-0963">Cytoplasm</keyword>
<feature type="active site" evidence="5">
    <location>
        <position position="206"/>
    </location>
</feature>
<feature type="active site" evidence="5">
    <location>
        <position position="235"/>
    </location>
</feature>
<dbReference type="InterPro" id="IPR050223">
    <property type="entry name" value="D-isomer_2-hydroxyacid_DH"/>
</dbReference>
<dbReference type="PROSITE" id="PS00671">
    <property type="entry name" value="D_2_HYDROXYACID_DH_3"/>
    <property type="match status" value="1"/>
</dbReference>
<evidence type="ECO:0000256" key="4">
    <source>
        <dbReference type="ARBA" id="ARBA00023096"/>
    </source>
</evidence>
<dbReference type="GO" id="GO:0008615">
    <property type="term" value="P:pyridoxine biosynthetic process"/>
    <property type="evidence" value="ECO:0007669"/>
    <property type="project" value="UniProtKB-UniRule"/>
</dbReference>
<evidence type="ECO:0000259" key="7">
    <source>
        <dbReference type="Pfam" id="PF02826"/>
    </source>
</evidence>
<evidence type="ECO:0000313" key="9">
    <source>
        <dbReference type="Proteomes" id="UP000275394"/>
    </source>
</evidence>
<dbReference type="InterPro" id="IPR006140">
    <property type="entry name" value="D-isomer_DH_NAD-bd"/>
</dbReference>
<dbReference type="InterPro" id="IPR036291">
    <property type="entry name" value="NAD(P)-bd_dom_sf"/>
</dbReference>
<dbReference type="AlphaFoldDB" id="A0A3N2E0C8"/>
<comment type="subunit">
    <text evidence="5">Homodimer.</text>
</comment>
<dbReference type="RefSeq" id="WP_123710973.1">
    <property type="nucleotide sequence ID" value="NZ_RKHR01000003.1"/>
</dbReference>
<keyword evidence="3 5" id="KW-0520">NAD</keyword>
<dbReference type="Gene3D" id="3.30.1370.170">
    <property type="match status" value="1"/>
</dbReference>
<feature type="domain" description="D-isomer specific 2-hydroxyacid dehydrogenase NAD-binding" evidence="7">
    <location>
        <begin position="109"/>
        <end position="254"/>
    </location>
</feature>
<keyword evidence="2 5" id="KW-0560">Oxidoreductase</keyword>
<feature type="binding site" evidence="5">
    <location>
        <position position="230"/>
    </location>
    <ligand>
        <name>NAD(+)</name>
        <dbReference type="ChEBI" id="CHEBI:57540"/>
    </ligand>
</feature>
<dbReference type="GO" id="GO:0016618">
    <property type="term" value="F:hydroxypyruvate reductase [NAD(P)H] activity"/>
    <property type="evidence" value="ECO:0007669"/>
    <property type="project" value="TreeGrafter"/>
</dbReference>
<dbReference type="UniPathway" id="UPA00244">
    <property type="reaction ID" value="UER00310"/>
</dbReference>
<dbReference type="OrthoDB" id="9770208at2"/>
<dbReference type="Pfam" id="PF02826">
    <property type="entry name" value="2-Hacid_dh_C"/>
    <property type="match status" value="1"/>
</dbReference>
<dbReference type="SUPFAM" id="SSF51735">
    <property type="entry name" value="NAD(P)-binding Rossmann-fold domains"/>
    <property type="match status" value="1"/>
</dbReference>
<evidence type="ECO:0000259" key="6">
    <source>
        <dbReference type="Pfam" id="PF00389"/>
    </source>
</evidence>
<dbReference type="CDD" id="cd12158">
    <property type="entry name" value="ErythrP_dh"/>
    <property type="match status" value="1"/>
</dbReference>
<dbReference type="Gene3D" id="3.40.50.720">
    <property type="entry name" value="NAD(P)-binding Rossmann-like Domain"/>
    <property type="match status" value="2"/>
</dbReference>
<feature type="active site" description="Proton donor" evidence="5">
    <location>
        <position position="252"/>
    </location>
</feature>
<dbReference type="InterPro" id="IPR006139">
    <property type="entry name" value="D-isomer_2_OHA_DH_cat_dom"/>
</dbReference>
<dbReference type="EMBL" id="RKHR01000003">
    <property type="protein sequence ID" value="ROS05025.1"/>
    <property type="molecule type" value="Genomic_DNA"/>
</dbReference>
<dbReference type="Pfam" id="PF00389">
    <property type="entry name" value="2-Hacid_dh"/>
    <property type="match status" value="1"/>
</dbReference>